<reference evidence="1" key="1">
    <citation type="journal article" date="2020" name="J. ISSAAS">
        <title>Lactobacilli and other gastrointestinal microbiota of Peromyscus leucopus, reservoir host for agents of Lyme disease and other zoonoses in North America.</title>
        <authorList>
            <person name="Milovic A."/>
            <person name="Bassam K."/>
            <person name="Shao H."/>
            <person name="Chatzistamou I."/>
            <person name="Tufts D.M."/>
            <person name="Diuk-Wasser M."/>
            <person name="Barbour A.G."/>
        </authorList>
    </citation>
    <scope>NUCLEOTIDE SEQUENCE</scope>
    <source>
        <strain evidence="1">LL90</strain>
    </source>
</reference>
<name>A0A6G8F242_9PROT</name>
<dbReference type="EMBL" id="MN990728">
    <property type="protein sequence ID" value="QIM10262.1"/>
    <property type="molecule type" value="Genomic_DNA"/>
</dbReference>
<dbReference type="AlphaFoldDB" id="A0A6G8F242"/>
<gene>
    <name evidence="1" type="ORF">PlAlph_0160</name>
</gene>
<organism evidence="1">
    <name type="scientific">uncultured Alphaproteobacteria bacterium</name>
    <dbReference type="NCBI Taxonomy" id="91750"/>
    <lineage>
        <taxon>Bacteria</taxon>
        <taxon>Pseudomonadati</taxon>
        <taxon>Pseudomonadota</taxon>
        <taxon>Alphaproteobacteria</taxon>
        <taxon>environmental samples</taxon>
    </lineage>
</organism>
<sequence>MSPKKAANLLYAEDLGFFSELMEVLNGWMVAMYPFCLKKHFMRVRGLKKYSTKLQCRYYFKVDSSVEVIRLMSDNAVNRLWKTGTSCDKEQIVAAGKMLSVKQFGDLVTNGMSKEMLAYVQRWTPDSNMIHLLITSLQTEVLAFVVKNYGLSAELVEEVFNTKQETLIAAVQDALVVFAHRQVVLNTQRSGDREQALLMWESFCNGLKECRLRSEAQKQMNVWQYEAFHKAGHTLDVDVVEAMFAKGDVVLCTLIFKYEKDNGCVSDKADALVAANPRLSIALLKVRSEQKAA</sequence>
<accession>A0A6G8F242</accession>
<protein>
    <submittedName>
        <fullName evidence="1">Uncharacterized protein</fullName>
    </submittedName>
</protein>
<evidence type="ECO:0000313" key="1">
    <source>
        <dbReference type="EMBL" id="QIM10262.1"/>
    </source>
</evidence>
<proteinExistence type="predicted"/>